<dbReference type="Proteomes" id="UP000785679">
    <property type="component" value="Unassembled WGS sequence"/>
</dbReference>
<accession>A0A8J8P6S2</accession>
<evidence type="ECO:0000313" key="1">
    <source>
        <dbReference type="EMBL" id="TNV88107.1"/>
    </source>
</evidence>
<evidence type="ECO:0000313" key="2">
    <source>
        <dbReference type="Proteomes" id="UP000785679"/>
    </source>
</evidence>
<sequence length="79" mass="9228">MLIQLGLNEFESPQHILSVWFNILFVSPLSSIKYKKLEKGLLILRVSRSMDWGQETCMPERNPSLNSFPFLGRRYKKGI</sequence>
<comment type="caution">
    <text evidence="1">The sequence shown here is derived from an EMBL/GenBank/DDBJ whole genome shotgun (WGS) entry which is preliminary data.</text>
</comment>
<proteinExistence type="predicted"/>
<keyword evidence="2" id="KW-1185">Reference proteome</keyword>
<dbReference type="AlphaFoldDB" id="A0A8J8P6S2"/>
<protein>
    <submittedName>
        <fullName evidence="1">Uncharacterized protein</fullName>
    </submittedName>
</protein>
<dbReference type="EMBL" id="RRYP01000073">
    <property type="protein sequence ID" value="TNV88107.1"/>
    <property type="molecule type" value="Genomic_DNA"/>
</dbReference>
<reference evidence="1" key="1">
    <citation type="submission" date="2019-06" db="EMBL/GenBank/DDBJ databases">
        <authorList>
            <person name="Zheng W."/>
        </authorList>
    </citation>
    <scope>NUCLEOTIDE SEQUENCE</scope>
    <source>
        <strain evidence="1">QDHG01</strain>
    </source>
</reference>
<name>A0A8J8P6S2_HALGN</name>
<organism evidence="1 2">
    <name type="scientific">Halteria grandinella</name>
    <dbReference type="NCBI Taxonomy" id="5974"/>
    <lineage>
        <taxon>Eukaryota</taxon>
        <taxon>Sar</taxon>
        <taxon>Alveolata</taxon>
        <taxon>Ciliophora</taxon>
        <taxon>Intramacronucleata</taxon>
        <taxon>Spirotrichea</taxon>
        <taxon>Stichotrichia</taxon>
        <taxon>Sporadotrichida</taxon>
        <taxon>Halteriidae</taxon>
        <taxon>Halteria</taxon>
    </lineage>
</organism>
<gene>
    <name evidence="1" type="ORF">FGO68_gene7384</name>
</gene>